<reference evidence="2 3" key="1">
    <citation type="journal article" date="2019" name="Int. J. Syst. Evol. Microbiol.">
        <title>The Global Catalogue of Microorganisms (GCM) 10K type strain sequencing project: providing services to taxonomists for standard genome sequencing and annotation.</title>
        <authorList>
            <consortium name="The Broad Institute Genomics Platform"/>
            <consortium name="The Broad Institute Genome Sequencing Center for Infectious Disease"/>
            <person name="Wu L."/>
            <person name="Ma J."/>
        </authorList>
    </citation>
    <scope>NUCLEOTIDE SEQUENCE [LARGE SCALE GENOMIC DNA]</scope>
    <source>
        <strain evidence="2 3">JCM 6833</strain>
    </source>
</reference>
<feature type="transmembrane region" description="Helical" evidence="1">
    <location>
        <begin position="24"/>
        <end position="41"/>
    </location>
</feature>
<proteinExistence type="predicted"/>
<sequence length="58" mass="6314">MLVLNAAHEVGPALFDLVGQGPRWAPIAVTGLALLFTGASYEHRIRDLRLRTSIAAMR</sequence>
<organism evidence="2 3">
    <name type="scientific">Actinomadura fulvescens</name>
    <dbReference type="NCBI Taxonomy" id="46160"/>
    <lineage>
        <taxon>Bacteria</taxon>
        <taxon>Bacillati</taxon>
        <taxon>Actinomycetota</taxon>
        <taxon>Actinomycetes</taxon>
        <taxon>Streptosporangiales</taxon>
        <taxon>Thermomonosporaceae</taxon>
        <taxon>Actinomadura</taxon>
    </lineage>
</organism>
<evidence type="ECO:0000313" key="2">
    <source>
        <dbReference type="EMBL" id="GAA2603577.1"/>
    </source>
</evidence>
<evidence type="ECO:0000313" key="3">
    <source>
        <dbReference type="Proteomes" id="UP001501509"/>
    </source>
</evidence>
<keyword evidence="1" id="KW-1133">Transmembrane helix</keyword>
<keyword evidence="1" id="KW-0472">Membrane</keyword>
<name>A0ABN3PZG3_9ACTN</name>
<keyword evidence="1" id="KW-0812">Transmembrane</keyword>
<gene>
    <name evidence="2" type="ORF">GCM10010411_42110</name>
</gene>
<dbReference type="Proteomes" id="UP001501509">
    <property type="component" value="Unassembled WGS sequence"/>
</dbReference>
<keyword evidence="3" id="KW-1185">Reference proteome</keyword>
<protein>
    <submittedName>
        <fullName evidence="2">Uncharacterized protein</fullName>
    </submittedName>
</protein>
<evidence type="ECO:0000256" key="1">
    <source>
        <dbReference type="SAM" id="Phobius"/>
    </source>
</evidence>
<comment type="caution">
    <text evidence="2">The sequence shown here is derived from an EMBL/GenBank/DDBJ whole genome shotgun (WGS) entry which is preliminary data.</text>
</comment>
<dbReference type="EMBL" id="BAAATD010000005">
    <property type="protein sequence ID" value="GAA2603577.1"/>
    <property type="molecule type" value="Genomic_DNA"/>
</dbReference>
<accession>A0ABN3PZG3</accession>